<comment type="similarity">
    <text evidence="2 5">Belongs to the glycosyl hydrolase 43 family.</text>
</comment>
<feature type="binding site" evidence="7">
    <location>
        <position position="162"/>
    </location>
    <ligand>
        <name>substrate</name>
    </ligand>
</feature>
<dbReference type="GO" id="GO:0046558">
    <property type="term" value="F:arabinan endo-1,5-alpha-L-arabinosidase activity"/>
    <property type="evidence" value="ECO:0007669"/>
    <property type="project" value="InterPro"/>
</dbReference>
<keyword evidence="4 5" id="KW-0326">Glycosidase</keyword>
<comment type="pathway">
    <text evidence="1 5">Glycan metabolism; L-arabinan degradation.</text>
</comment>
<feature type="chain" id="PRO_5038567717" evidence="10">
    <location>
        <begin position="26"/>
        <end position="364"/>
    </location>
</feature>
<evidence type="ECO:0000256" key="6">
    <source>
        <dbReference type="PIRSR" id="PIRSR026534-1"/>
    </source>
</evidence>
<feature type="active site" description="Proton acceptor" evidence="6">
    <location>
        <position position="85"/>
    </location>
</feature>
<evidence type="ECO:0000256" key="7">
    <source>
        <dbReference type="PIRSR" id="PIRSR026534-2"/>
    </source>
</evidence>
<dbReference type="CDD" id="cd08998">
    <property type="entry name" value="GH43_Arb43a-like"/>
    <property type="match status" value="1"/>
</dbReference>
<feature type="binding site" evidence="7">
    <location>
        <begin position="197"/>
        <end position="200"/>
    </location>
    <ligand>
        <name>substrate</name>
    </ligand>
</feature>
<dbReference type="PIRSF" id="PIRSF026534">
    <property type="entry name" value="Endo_alpha-L-arabinosidase"/>
    <property type="match status" value="1"/>
</dbReference>
<dbReference type="InterPro" id="IPR050727">
    <property type="entry name" value="GH43_arabinanases"/>
</dbReference>
<dbReference type="PANTHER" id="PTHR43301">
    <property type="entry name" value="ARABINAN ENDO-1,5-ALPHA-L-ARABINOSIDASE"/>
    <property type="match status" value="1"/>
</dbReference>
<protein>
    <submittedName>
        <fullName evidence="11">Arabinan endo-1,5-alpha-L-arabinosidase</fullName>
    </submittedName>
</protein>
<dbReference type="OrthoDB" id="9801455at2"/>
<organism evidence="11 12">
    <name type="scientific">Actinomadura darangshiensis</name>
    <dbReference type="NCBI Taxonomy" id="705336"/>
    <lineage>
        <taxon>Bacteria</taxon>
        <taxon>Bacillati</taxon>
        <taxon>Actinomycetota</taxon>
        <taxon>Actinomycetes</taxon>
        <taxon>Streptosporangiales</taxon>
        <taxon>Thermomonosporaceae</taxon>
        <taxon>Actinomadura</taxon>
    </lineage>
</organism>
<dbReference type="GO" id="GO:0031222">
    <property type="term" value="P:arabinan catabolic process"/>
    <property type="evidence" value="ECO:0007669"/>
    <property type="project" value="UniProtKB-UniPathway"/>
</dbReference>
<evidence type="ECO:0000256" key="1">
    <source>
        <dbReference type="ARBA" id="ARBA00004834"/>
    </source>
</evidence>
<keyword evidence="10" id="KW-0732">Signal</keyword>
<evidence type="ECO:0000256" key="9">
    <source>
        <dbReference type="SAM" id="MobiDB-lite"/>
    </source>
</evidence>
<evidence type="ECO:0000256" key="3">
    <source>
        <dbReference type="ARBA" id="ARBA00022801"/>
    </source>
</evidence>
<dbReference type="RefSeq" id="WP_132201069.1">
    <property type="nucleotide sequence ID" value="NZ_SMKY01000187.1"/>
</dbReference>
<dbReference type="Proteomes" id="UP000295578">
    <property type="component" value="Unassembled WGS sequence"/>
</dbReference>
<dbReference type="InterPro" id="IPR006710">
    <property type="entry name" value="Glyco_hydro_43"/>
</dbReference>
<dbReference type="InterPro" id="IPR023296">
    <property type="entry name" value="Glyco_hydro_beta-prop_sf"/>
</dbReference>
<evidence type="ECO:0000256" key="4">
    <source>
        <dbReference type="ARBA" id="ARBA00023295"/>
    </source>
</evidence>
<dbReference type="Gene3D" id="2.115.10.20">
    <property type="entry name" value="Glycosyl hydrolase domain, family 43"/>
    <property type="match status" value="1"/>
</dbReference>
<feature type="site" description="Important for substrate recognition" evidence="8">
    <location>
        <position position="323"/>
    </location>
</feature>
<evidence type="ECO:0000256" key="2">
    <source>
        <dbReference type="ARBA" id="ARBA00009865"/>
    </source>
</evidence>
<evidence type="ECO:0000256" key="10">
    <source>
        <dbReference type="SAM" id="SignalP"/>
    </source>
</evidence>
<keyword evidence="12" id="KW-1185">Reference proteome</keyword>
<dbReference type="Pfam" id="PF04616">
    <property type="entry name" value="Glyco_hydro_43"/>
    <property type="match status" value="1"/>
</dbReference>
<feature type="signal peptide" evidence="10">
    <location>
        <begin position="1"/>
        <end position="25"/>
    </location>
</feature>
<feature type="binding site" evidence="7">
    <location>
        <begin position="217"/>
        <end position="219"/>
    </location>
    <ligand>
        <name>substrate</name>
    </ligand>
</feature>
<evidence type="ECO:0000256" key="8">
    <source>
        <dbReference type="PIRSR" id="PIRSR026534-3"/>
    </source>
</evidence>
<dbReference type="PANTHER" id="PTHR43301:SF3">
    <property type="entry name" value="ARABINAN ENDO-1,5-ALPHA-L-ARABINOSIDASE A-RELATED"/>
    <property type="match status" value="1"/>
</dbReference>
<dbReference type="InterPro" id="IPR016840">
    <property type="entry name" value="Glyco_hydro_43_endo_a_Ara-ase"/>
</dbReference>
<sequence length="364" mass="38209">MLNPLASRGRLLWSALTAALVAVSAAGLVPQHTDAHGTGRQRRLVNVAAGGPAGASSTPVRSQPGSLAASYPNPGYVTGSTGAHDPAAVRAPDGTYVVVTTGDDIPIKTSTDRTAWRSAGVVWPGGAPWTTPYTGGGRSLWAPDISYHNGQFYLYYSASTFGSQHSAIFLATSPTGASGTWTNRGMVIESGSSVNYNAIDPNLVVNESGQWWLTFGSFWSGIKMIRLDSGSGLRSGSDTAVRSIASRGGGPIEAPFIYRHGGYYYLFVSFDYCCRGADSTYRIMVGRSTSITGPYADRNGAPMNSGGGTEILAGHGSIHGPGHEAVIGDVDGDVLFYHYYADSGAPYLGINLIGWDGAAWPYVY</sequence>
<dbReference type="AlphaFoldDB" id="A0A4R5ASR8"/>
<evidence type="ECO:0000256" key="5">
    <source>
        <dbReference type="PIRNR" id="PIRNR026534"/>
    </source>
</evidence>
<evidence type="ECO:0000313" key="11">
    <source>
        <dbReference type="EMBL" id="TDD73472.1"/>
    </source>
</evidence>
<evidence type="ECO:0000313" key="12">
    <source>
        <dbReference type="Proteomes" id="UP000295578"/>
    </source>
</evidence>
<proteinExistence type="inferred from homology"/>
<dbReference type="EMBL" id="SMKY01000187">
    <property type="protein sequence ID" value="TDD73472.1"/>
    <property type="molecule type" value="Genomic_DNA"/>
</dbReference>
<feature type="region of interest" description="Disordered" evidence="9">
    <location>
        <begin position="49"/>
        <end position="73"/>
    </location>
</feature>
<dbReference type="SUPFAM" id="SSF75005">
    <property type="entry name" value="Arabinanase/levansucrase/invertase"/>
    <property type="match status" value="1"/>
</dbReference>
<gene>
    <name evidence="11" type="ORF">E1293_31175</name>
</gene>
<feature type="binding site" evidence="7">
    <location>
        <position position="85"/>
    </location>
    <ligand>
        <name>substrate</name>
    </ligand>
</feature>
<feature type="site" description="Important for catalytic activity, responsible for pKa modulation of the active site Glu and correct orientation of both the proton donor and substrate" evidence="8">
    <location>
        <position position="200"/>
    </location>
</feature>
<accession>A0A4R5ASR8</accession>
<feature type="compositionally biased region" description="Polar residues" evidence="9">
    <location>
        <begin position="56"/>
        <end position="65"/>
    </location>
</feature>
<comment type="caution">
    <text evidence="11">The sequence shown here is derived from an EMBL/GenBank/DDBJ whole genome shotgun (WGS) entry which is preliminary data.</text>
</comment>
<reference evidence="11 12" key="1">
    <citation type="submission" date="2019-03" db="EMBL/GenBank/DDBJ databases">
        <title>Draft genome sequences of novel Actinobacteria.</title>
        <authorList>
            <person name="Sahin N."/>
            <person name="Ay H."/>
            <person name="Saygin H."/>
        </authorList>
    </citation>
    <scope>NUCLEOTIDE SEQUENCE [LARGE SCALE GENOMIC DNA]</scope>
    <source>
        <strain evidence="11 12">DSM 45941</strain>
    </source>
</reference>
<feature type="active site" description="Proton donor" evidence="6">
    <location>
        <position position="253"/>
    </location>
</feature>
<dbReference type="UniPathway" id="UPA00667"/>
<name>A0A4R5ASR8_9ACTN</name>
<keyword evidence="3 5" id="KW-0378">Hydrolase</keyword>